<dbReference type="RefSeq" id="WP_335958510.1">
    <property type="nucleotide sequence ID" value="NZ_JAXBLX010000002.1"/>
</dbReference>
<sequence>MAKYIILTNKDEYQTNLVTAGLEIIETYQYFFFDQLKAKYSIAQVHDDSIKITLTEEKDGKTYINNIPVKFFEVFETIEGAQDELKELAGPNSDSSRLQLEVAV</sequence>
<reference evidence="1 2" key="1">
    <citation type="submission" date="2024-09" db="EMBL/GenBank/DDBJ databases">
        <authorList>
            <person name="Sun Q."/>
            <person name="Mori K."/>
        </authorList>
    </citation>
    <scope>NUCLEOTIDE SEQUENCE [LARGE SCALE GENOMIC DNA]</scope>
    <source>
        <strain evidence="1 2">NCAIM B.02610</strain>
    </source>
</reference>
<dbReference type="Proteomes" id="UP001589838">
    <property type="component" value="Unassembled WGS sequence"/>
</dbReference>
<evidence type="ECO:0000313" key="2">
    <source>
        <dbReference type="Proteomes" id="UP001589838"/>
    </source>
</evidence>
<keyword evidence="2" id="KW-1185">Reference proteome</keyword>
<comment type="caution">
    <text evidence="1">The sequence shown here is derived from an EMBL/GenBank/DDBJ whole genome shotgun (WGS) entry which is preliminary data.</text>
</comment>
<protein>
    <recommendedName>
        <fullName evidence="3">Ferredoxin</fullName>
    </recommendedName>
</protein>
<accession>A0ABV6KDX0</accession>
<proteinExistence type="predicted"/>
<evidence type="ECO:0000313" key="1">
    <source>
        <dbReference type="EMBL" id="MFC0471260.1"/>
    </source>
</evidence>
<gene>
    <name evidence="1" type="ORF">ACFFHM_12380</name>
</gene>
<evidence type="ECO:0008006" key="3">
    <source>
        <dbReference type="Google" id="ProtNLM"/>
    </source>
</evidence>
<name>A0ABV6KDX0_9BACI</name>
<organism evidence="1 2">
    <name type="scientific">Halalkalibacter kiskunsagensis</name>
    <dbReference type="NCBI Taxonomy" id="1548599"/>
    <lineage>
        <taxon>Bacteria</taxon>
        <taxon>Bacillati</taxon>
        <taxon>Bacillota</taxon>
        <taxon>Bacilli</taxon>
        <taxon>Bacillales</taxon>
        <taxon>Bacillaceae</taxon>
        <taxon>Halalkalibacter</taxon>
    </lineage>
</organism>
<dbReference type="EMBL" id="JBHLUX010000030">
    <property type="protein sequence ID" value="MFC0471260.1"/>
    <property type="molecule type" value="Genomic_DNA"/>
</dbReference>